<evidence type="ECO:0000313" key="2">
    <source>
        <dbReference type="Proteomes" id="UP000518681"/>
    </source>
</evidence>
<dbReference type="Proteomes" id="UP000518681">
    <property type="component" value="Unassembled WGS sequence"/>
</dbReference>
<accession>A0AAW3VA92</accession>
<sequence>MREAPGGNEPCSGFAGTDAGVADTAYDGIFRVKVVEGMDFL</sequence>
<protein>
    <submittedName>
        <fullName evidence="1">Uncharacterized protein</fullName>
    </submittedName>
</protein>
<proteinExistence type="predicted"/>
<dbReference type="EMBL" id="JACIIK010000026">
    <property type="protein sequence ID" value="MBB6207449.1"/>
    <property type="molecule type" value="Genomic_DNA"/>
</dbReference>
<evidence type="ECO:0000313" key="1">
    <source>
        <dbReference type="EMBL" id="MBB6207449.1"/>
    </source>
</evidence>
<organism evidence="1 2">
    <name type="scientific">Paraburkholderia fungorum</name>
    <dbReference type="NCBI Taxonomy" id="134537"/>
    <lineage>
        <taxon>Bacteria</taxon>
        <taxon>Pseudomonadati</taxon>
        <taxon>Pseudomonadota</taxon>
        <taxon>Betaproteobacteria</taxon>
        <taxon>Burkholderiales</taxon>
        <taxon>Burkholderiaceae</taxon>
        <taxon>Paraburkholderia</taxon>
    </lineage>
</organism>
<comment type="caution">
    <text evidence="1">The sequence shown here is derived from an EMBL/GenBank/DDBJ whole genome shotgun (WGS) entry which is preliminary data.</text>
</comment>
<dbReference type="AlphaFoldDB" id="A0AAW3VA92"/>
<gene>
    <name evidence="1" type="ORF">GGD69_008358</name>
</gene>
<reference evidence="1 2" key="1">
    <citation type="submission" date="2020-08" db="EMBL/GenBank/DDBJ databases">
        <title>Genomic Encyclopedia of Type Strains, Phase IV (KMG-V): Genome sequencing to study the core and pangenomes of soil and plant-associated prokaryotes.</title>
        <authorList>
            <person name="Whitman W."/>
        </authorList>
    </citation>
    <scope>NUCLEOTIDE SEQUENCE [LARGE SCALE GENOMIC DNA]</scope>
    <source>
        <strain evidence="1 2">SEMIA 4013</strain>
    </source>
</reference>
<name>A0AAW3VA92_9BURK</name>